<evidence type="ECO:0000313" key="1">
    <source>
        <dbReference type="EMBL" id="XCM37107.1"/>
    </source>
</evidence>
<proteinExistence type="predicted"/>
<dbReference type="AlphaFoldDB" id="A0AAU8JE66"/>
<organism evidence="1">
    <name type="scientific">Planktothricoides raciborskii GIHE-MW2</name>
    <dbReference type="NCBI Taxonomy" id="2792601"/>
    <lineage>
        <taxon>Bacteria</taxon>
        <taxon>Bacillati</taxon>
        <taxon>Cyanobacteriota</taxon>
        <taxon>Cyanophyceae</taxon>
        <taxon>Oscillatoriophycideae</taxon>
        <taxon>Oscillatoriales</taxon>
        <taxon>Oscillatoriaceae</taxon>
        <taxon>Planktothricoides</taxon>
    </lineage>
</organism>
<name>A0AAU8JE66_9CYAN</name>
<sequence length="125" mass="14854">MAETYDCNIHAYFPEVIPLEISTTNFLNHQSSTDNLKARLNRSDTERYHTLKRIYFITFSLITLSEARKIKLKVHYQIMLISLNYLQIKLKFSVNTQESIHHENWGIKNYKILVNLIILNSWQLP</sequence>
<accession>A0AAU8JE66</accession>
<gene>
    <name evidence="1" type="ORF">ABWT76_005920</name>
</gene>
<dbReference type="RefSeq" id="WP_156331888.1">
    <property type="nucleotide sequence ID" value="NZ_CP159837.1"/>
</dbReference>
<protein>
    <submittedName>
        <fullName evidence="1">Uncharacterized protein</fullName>
    </submittedName>
</protein>
<dbReference type="EMBL" id="CP159837">
    <property type="protein sequence ID" value="XCM37107.1"/>
    <property type="molecule type" value="Genomic_DNA"/>
</dbReference>
<reference evidence="1" key="1">
    <citation type="submission" date="2024-07" db="EMBL/GenBank/DDBJ databases">
        <authorList>
            <person name="Kim Y.J."/>
            <person name="Jeong J.Y."/>
        </authorList>
    </citation>
    <scope>NUCLEOTIDE SEQUENCE</scope>
    <source>
        <strain evidence="1">GIHE-MW2</strain>
    </source>
</reference>